<dbReference type="PANTHER" id="PTHR13887">
    <property type="entry name" value="GLUTATHIONE S-TRANSFERASE KAPPA"/>
    <property type="match status" value="1"/>
</dbReference>
<feature type="compositionally biased region" description="Pro residues" evidence="6">
    <location>
        <begin position="260"/>
        <end position="280"/>
    </location>
</feature>
<evidence type="ECO:0000313" key="9">
    <source>
        <dbReference type="Proteomes" id="UP000007089"/>
    </source>
</evidence>
<reference evidence="8" key="1">
    <citation type="submission" date="2009-01" db="EMBL/GenBank/DDBJ databases">
        <title>Complete sequence of Anaeromyxobacter dehalogenans 2CP-1.</title>
        <authorList>
            <consortium name="US DOE Joint Genome Institute"/>
            <person name="Lucas S."/>
            <person name="Copeland A."/>
            <person name="Lapidus A."/>
            <person name="Glavina del Rio T."/>
            <person name="Dalin E."/>
            <person name="Tice H."/>
            <person name="Bruce D."/>
            <person name="Goodwin L."/>
            <person name="Pitluck S."/>
            <person name="Saunders E."/>
            <person name="Brettin T."/>
            <person name="Detter J.C."/>
            <person name="Han C."/>
            <person name="Larimer F."/>
            <person name="Land M."/>
            <person name="Hauser L."/>
            <person name="Kyrpides N."/>
            <person name="Ovchinnikova G."/>
            <person name="Beliaev A.S."/>
            <person name="Richardson P."/>
        </authorList>
    </citation>
    <scope>NUCLEOTIDE SEQUENCE</scope>
    <source>
        <strain evidence="8">2CP-1</strain>
    </source>
</reference>
<evidence type="ECO:0000313" key="8">
    <source>
        <dbReference type="EMBL" id="ACL67509.1"/>
    </source>
</evidence>
<dbReference type="KEGG" id="acp:A2cp1_4192"/>
<protein>
    <submittedName>
        <fullName evidence="8">DSBA oxidoreductase</fullName>
    </submittedName>
</protein>
<evidence type="ECO:0000256" key="4">
    <source>
        <dbReference type="ARBA" id="ARBA00023157"/>
    </source>
</evidence>
<feature type="domain" description="Thioredoxin" evidence="7">
    <location>
        <begin position="476"/>
        <end position="669"/>
    </location>
</feature>
<feature type="domain" description="Thioredoxin" evidence="7">
    <location>
        <begin position="264"/>
        <end position="452"/>
    </location>
</feature>
<dbReference type="PROSITE" id="PS00195">
    <property type="entry name" value="GLUTAREDOXIN_1"/>
    <property type="match status" value="2"/>
</dbReference>
<dbReference type="Pfam" id="PF13462">
    <property type="entry name" value="Thioredoxin_4"/>
    <property type="match status" value="3"/>
</dbReference>
<accession>B8JAL0</accession>
<dbReference type="RefSeq" id="WP_015935221.1">
    <property type="nucleotide sequence ID" value="NC_011891.1"/>
</dbReference>
<keyword evidence="3" id="KW-0560">Oxidoreductase</keyword>
<keyword evidence="9" id="KW-1185">Reference proteome</keyword>
<keyword evidence="5" id="KW-0676">Redox-active center</keyword>
<dbReference type="InterPro" id="IPR012336">
    <property type="entry name" value="Thioredoxin-like_fold"/>
</dbReference>
<evidence type="ECO:0000256" key="2">
    <source>
        <dbReference type="ARBA" id="ARBA00022729"/>
    </source>
</evidence>
<dbReference type="InterPro" id="IPR036249">
    <property type="entry name" value="Thioredoxin-like_sf"/>
</dbReference>
<keyword evidence="4" id="KW-1015">Disulfide bond</keyword>
<dbReference type="GO" id="GO:0016491">
    <property type="term" value="F:oxidoreductase activity"/>
    <property type="evidence" value="ECO:0007669"/>
    <property type="project" value="UniProtKB-KW"/>
</dbReference>
<evidence type="ECO:0000256" key="3">
    <source>
        <dbReference type="ARBA" id="ARBA00023002"/>
    </source>
</evidence>
<dbReference type="AlphaFoldDB" id="B8JAL0"/>
<sequence length="671" mass="71934">MKHVSWVVALVIGFAIGFVGRGSWDAGGRPSRAPVGAPTRARPVEDPKAVYRVPADDSPVRGPADALVTIVESSDFQCPYCKRGAATMKQVEEAYRGKVRFVFKHNPLSFHPQAMPAALAAEEARAQGGDEKFWALHDKLFDSAPALDQAAIEKAAGELGLDVAKVREAMQAGTHRARIERDQKLVVGLGAPATPTFFVNGRKIAGAQPIEAFRAVIDEELARAEQLVRSGTPASQVYAKAIERGATAPVFLPGTVPPPTAAAPSPAAPAPAAPAAPPPATYAKVPLRADDPARGPADAKLTVVLFSDFQCPFCSRVEPTLKQLEQAYPGQVRIVWKHQPLSFHPNAMPAAIAAEAAREQGKFWPMHEKLFSNQQALSPATYEQYAKELGLDLRKFQAAVAARKGADRIAADQQLAGSVGANGTPTMFFNCRQVVGALPLERMRPVVEEELKKADALLKGGKAGAGFYEQACQANLALKPAAPQQGAVVPAALPAGQPVQGLAVRADDPIRGNPKAPVTIVLFSDFQCPFCARVEPTLAQVQKTYGDKVRVVWKHQPLGMHPNALPAAEAAEAAREQGKFWQMHEKLFASQRELSDALYERAAREIGLDVARFDAARRSGRARTRIAEDQALAARIGAQATPTMFVNGVKVEGAVPFEQIRAVVDAELARR</sequence>
<dbReference type="PROSITE" id="PS51352">
    <property type="entry name" value="THIOREDOXIN_2"/>
    <property type="match status" value="3"/>
</dbReference>
<dbReference type="HOGENOM" id="CLU_016846_0_0_7"/>
<evidence type="ECO:0000259" key="7">
    <source>
        <dbReference type="PROSITE" id="PS51352"/>
    </source>
</evidence>
<dbReference type="SUPFAM" id="SSF52833">
    <property type="entry name" value="Thioredoxin-like"/>
    <property type="match status" value="3"/>
</dbReference>
<feature type="domain" description="Thioredoxin" evidence="7">
    <location>
        <begin position="31"/>
        <end position="222"/>
    </location>
</feature>
<dbReference type="Proteomes" id="UP000007089">
    <property type="component" value="Chromosome"/>
</dbReference>
<dbReference type="InterPro" id="IPR013766">
    <property type="entry name" value="Thioredoxin_domain"/>
</dbReference>
<dbReference type="EMBL" id="CP001359">
    <property type="protein sequence ID" value="ACL67509.1"/>
    <property type="molecule type" value="Genomic_DNA"/>
</dbReference>
<name>B8JAL0_ANAD2</name>
<dbReference type="InterPro" id="IPR011767">
    <property type="entry name" value="GLR_AS"/>
</dbReference>
<gene>
    <name evidence="8" type="ordered locus">A2cp1_4192</name>
</gene>
<comment type="similarity">
    <text evidence="1">Belongs to the thioredoxin family. DsbA subfamily.</text>
</comment>
<organism evidence="8 9">
    <name type="scientific">Anaeromyxobacter dehalogenans (strain ATCC BAA-258 / DSM 21875 / 2CP-1)</name>
    <dbReference type="NCBI Taxonomy" id="455488"/>
    <lineage>
        <taxon>Bacteria</taxon>
        <taxon>Pseudomonadati</taxon>
        <taxon>Myxococcota</taxon>
        <taxon>Myxococcia</taxon>
        <taxon>Myxococcales</taxon>
        <taxon>Cystobacterineae</taxon>
        <taxon>Anaeromyxobacteraceae</taxon>
        <taxon>Anaeromyxobacter</taxon>
    </lineage>
</organism>
<dbReference type="Gene3D" id="3.40.30.10">
    <property type="entry name" value="Glutaredoxin"/>
    <property type="match status" value="3"/>
</dbReference>
<evidence type="ECO:0000256" key="5">
    <source>
        <dbReference type="ARBA" id="ARBA00023284"/>
    </source>
</evidence>
<evidence type="ECO:0000256" key="1">
    <source>
        <dbReference type="ARBA" id="ARBA00005791"/>
    </source>
</evidence>
<dbReference type="PANTHER" id="PTHR13887:SF14">
    <property type="entry name" value="DISULFIDE BOND FORMATION PROTEIN D"/>
    <property type="match status" value="1"/>
</dbReference>
<keyword evidence="2" id="KW-0732">Signal</keyword>
<proteinExistence type="inferred from homology"/>
<evidence type="ECO:0000256" key="6">
    <source>
        <dbReference type="SAM" id="MobiDB-lite"/>
    </source>
</evidence>
<feature type="region of interest" description="Disordered" evidence="6">
    <location>
        <begin position="260"/>
        <end position="286"/>
    </location>
</feature>